<dbReference type="EMBL" id="JAGINW010000001">
    <property type="protein sequence ID" value="MBP2330627.1"/>
    <property type="molecule type" value="Genomic_DNA"/>
</dbReference>
<comment type="caution">
    <text evidence="3">The sequence shown here is derived from an EMBL/GenBank/DDBJ whole genome shotgun (WGS) entry which is preliminary data.</text>
</comment>
<dbReference type="Proteomes" id="UP001519332">
    <property type="component" value="Unassembled WGS sequence"/>
</dbReference>
<dbReference type="InterPro" id="IPR001650">
    <property type="entry name" value="Helicase_C-like"/>
</dbReference>
<dbReference type="InterPro" id="IPR000330">
    <property type="entry name" value="SNF2_N"/>
</dbReference>
<keyword evidence="1" id="KW-0378">Hydrolase</keyword>
<dbReference type="PANTHER" id="PTHR45766:SF6">
    <property type="entry name" value="SWI_SNF-RELATED MATRIX-ASSOCIATED ACTIN-DEPENDENT REGULATOR OF CHROMATIN SUBFAMILY A-LIKE PROTEIN 1"/>
    <property type="match status" value="1"/>
</dbReference>
<protein>
    <recommendedName>
        <fullName evidence="2">Helicase ATP-binding domain-containing protein</fullName>
    </recommendedName>
</protein>
<dbReference type="PANTHER" id="PTHR45766">
    <property type="entry name" value="DNA ANNEALING HELICASE AND ENDONUCLEASE ZRANB3 FAMILY MEMBER"/>
    <property type="match status" value="1"/>
</dbReference>
<organism evidence="3 4">
    <name type="scientific">Kibdelosporangium banguiense</name>
    <dbReference type="NCBI Taxonomy" id="1365924"/>
    <lineage>
        <taxon>Bacteria</taxon>
        <taxon>Bacillati</taxon>
        <taxon>Actinomycetota</taxon>
        <taxon>Actinomycetes</taxon>
        <taxon>Pseudonocardiales</taxon>
        <taxon>Pseudonocardiaceae</taxon>
        <taxon>Kibdelosporangium</taxon>
    </lineage>
</organism>
<dbReference type="Pfam" id="PF00271">
    <property type="entry name" value="Helicase_C"/>
    <property type="match status" value="1"/>
</dbReference>
<evidence type="ECO:0000313" key="3">
    <source>
        <dbReference type="EMBL" id="MBP2330627.1"/>
    </source>
</evidence>
<evidence type="ECO:0000313" key="4">
    <source>
        <dbReference type="Proteomes" id="UP001519332"/>
    </source>
</evidence>
<keyword evidence="4" id="KW-1185">Reference proteome</keyword>
<dbReference type="InterPro" id="IPR014001">
    <property type="entry name" value="Helicase_ATP-bd"/>
</dbReference>
<name>A0ABS4U1T6_9PSEU</name>
<dbReference type="InterPro" id="IPR027417">
    <property type="entry name" value="P-loop_NTPase"/>
</dbReference>
<dbReference type="RefSeq" id="WP_209647240.1">
    <property type="nucleotide sequence ID" value="NZ_JAGINW010000001.1"/>
</dbReference>
<reference evidence="3 4" key="1">
    <citation type="submission" date="2021-03" db="EMBL/GenBank/DDBJ databases">
        <title>Sequencing the genomes of 1000 actinobacteria strains.</title>
        <authorList>
            <person name="Klenk H.-P."/>
        </authorList>
    </citation>
    <scope>NUCLEOTIDE SEQUENCE [LARGE SCALE GENOMIC DNA]</scope>
    <source>
        <strain evidence="3 4">DSM 46670</strain>
    </source>
</reference>
<dbReference type="Gene3D" id="3.40.50.300">
    <property type="entry name" value="P-loop containing nucleotide triphosphate hydrolases"/>
    <property type="match status" value="2"/>
</dbReference>
<gene>
    <name evidence="3" type="ORF">JOF56_011012</name>
</gene>
<dbReference type="PROSITE" id="PS51192">
    <property type="entry name" value="HELICASE_ATP_BIND_1"/>
    <property type="match status" value="1"/>
</dbReference>
<dbReference type="Pfam" id="PF00176">
    <property type="entry name" value="SNF2-rel_dom"/>
    <property type="match status" value="1"/>
</dbReference>
<feature type="domain" description="Helicase ATP-binding" evidence="2">
    <location>
        <begin position="48"/>
        <end position="192"/>
    </location>
</feature>
<dbReference type="SUPFAM" id="SSF52540">
    <property type="entry name" value="P-loop containing nucleoside triphosphate hydrolases"/>
    <property type="match status" value="2"/>
</dbReference>
<sequence>MTTPTRPQGRRNYQEFLASKLVMTPAVGHEVSPSDVHPMLHPWQAEIVRWAVKVGRCALWEDTGLGKTVQQLEWARLSADQSLVCAPLAVCRQTVREAGKLGIEAKYVRSQKEVTGPGVWITNYEMADRFNPDAFGAVVLDESSVIKDVTTKTRDRMIILFAGVSRRLACTATPAPNDVTELANHAEFLGVASRREMLATYFVHDAAGWRVKGHARTPLFEWMAGWALALRRPSDLGYPDDGYALPGLQIIPELVDVDIQVDGQLFATDLGGVGGRAKVRRETLTARCHRAAELVEAEPDEPWLLWAGLNDEAEQLAKLTGAVNVHGSMAPERKAELLLAFADGDIPRLVTKPGIGAWGLNWQHCARMAFVGLSDSYEQYYQAIRRCYRYGQTRVVHAHIVLSALESQIATNLRRKQHDAAATTAALVTAMRTHNPIGAAA</sequence>
<evidence type="ECO:0000259" key="2">
    <source>
        <dbReference type="PROSITE" id="PS51192"/>
    </source>
</evidence>
<proteinExistence type="predicted"/>
<accession>A0ABS4U1T6</accession>
<evidence type="ECO:0000256" key="1">
    <source>
        <dbReference type="ARBA" id="ARBA00022801"/>
    </source>
</evidence>
<dbReference type="SMART" id="SM00487">
    <property type="entry name" value="DEXDc"/>
    <property type="match status" value="1"/>
</dbReference>